<sequence>MYGINQGNKNRTGRSNRLNREPDLSPVRKRIKTALLQNREQTAKPEENRKTGGFAVQQVMLINAFRIISVSGALIKESNVV</sequence>
<dbReference type="EMBL" id="CM001217">
    <property type="protein sequence ID" value="KEH44077.1"/>
    <property type="molecule type" value="Genomic_DNA"/>
</dbReference>
<reference evidence="2 4" key="2">
    <citation type="journal article" date="2014" name="BMC Genomics">
        <title>An improved genome release (version Mt4.0) for the model legume Medicago truncatula.</title>
        <authorList>
            <person name="Tang H."/>
            <person name="Krishnakumar V."/>
            <person name="Bidwell S."/>
            <person name="Rosen B."/>
            <person name="Chan A."/>
            <person name="Zhou S."/>
            <person name="Gentzbittel L."/>
            <person name="Childs K.L."/>
            <person name="Yandell M."/>
            <person name="Gundlach H."/>
            <person name="Mayer K.F."/>
            <person name="Schwartz D.C."/>
            <person name="Town C.D."/>
        </authorList>
    </citation>
    <scope>GENOME REANNOTATION</scope>
    <source>
        <strain evidence="2">A17</strain>
        <strain evidence="3 4">cv. Jemalong A17</strain>
    </source>
</reference>
<dbReference type="Proteomes" id="UP000002051">
    <property type="component" value="Unassembled WGS sequence"/>
</dbReference>
<proteinExistence type="predicted"/>
<gene>
    <name evidence="2" type="ordered locus">MTR_1g107310</name>
</gene>
<evidence type="ECO:0000256" key="1">
    <source>
        <dbReference type="SAM" id="MobiDB-lite"/>
    </source>
</evidence>
<evidence type="ECO:0000313" key="3">
    <source>
        <dbReference type="EnsemblPlants" id="KEH44077"/>
    </source>
</evidence>
<evidence type="ECO:0000313" key="4">
    <source>
        <dbReference type="Proteomes" id="UP000002051"/>
    </source>
</evidence>
<protein>
    <submittedName>
        <fullName evidence="2 3">Uncharacterized protein</fullName>
    </submittedName>
</protein>
<reference evidence="2 4" key="1">
    <citation type="journal article" date="2011" name="Nature">
        <title>The Medicago genome provides insight into the evolution of rhizobial symbioses.</title>
        <authorList>
            <person name="Young N.D."/>
            <person name="Debelle F."/>
            <person name="Oldroyd G.E."/>
            <person name="Geurts R."/>
            <person name="Cannon S.B."/>
            <person name="Udvardi M.K."/>
            <person name="Benedito V.A."/>
            <person name="Mayer K.F."/>
            <person name="Gouzy J."/>
            <person name="Schoof H."/>
            <person name="Van de Peer Y."/>
            <person name="Proost S."/>
            <person name="Cook D.R."/>
            <person name="Meyers B.C."/>
            <person name="Spannagl M."/>
            <person name="Cheung F."/>
            <person name="De Mita S."/>
            <person name="Krishnakumar V."/>
            <person name="Gundlach H."/>
            <person name="Zhou S."/>
            <person name="Mudge J."/>
            <person name="Bharti A.K."/>
            <person name="Murray J.D."/>
            <person name="Naoumkina M.A."/>
            <person name="Rosen B."/>
            <person name="Silverstein K.A."/>
            <person name="Tang H."/>
            <person name="Rombauts S."/>
            <person name="Zhao P.X."/>
            <person name="Zhou P."/>
            <person name="Barbe V."/>
            <person name="Bardou P."/>
            <person name="Bechner M."/>
            <person name="Bellec A."/>
            <person name="Berger A."/>
            <person name="Berges H."/>
            <person name="Bidwell S."/>
            <person name="Bisseling T."/>
            <person name="Choisne N."/>
            <person name="Couloux A."/>
            <person name="Denny R."/>
            <person name="Deshpande S."/>
            <person name="Dai X."/>
            <person name="Doyle J.J."/>
            <person name="Dudez A.M."/>
            <person name="Farmer A.D."/>
            <person name="Fouteau S."/>
            <person name="Franken C."/>
            <person name="Gibelin C."/>
            <person name="Gish J."/>
            <person name="Goldstein S."/>
            <person name="Gonzalez A.J."/>
            <person name="Green P.J."/>
            <person name="Hallab A."/>
            <person name="Hartog M."/>
            <person name="Hua A."/>
            <person name="Humphray S.J."/>
            <person name="Jeong D.H."/>
            <person name="Jing Y."/>
            <person name="Jocker A."/>
            <person name="Kenton S.M."/>
            <person name="Kim D.J."/>
            <person name="Klee K."/>
            <person name="Lai H."/>
            <person name="Lang C."/>
            <person name="Lin S."/>
            <person name="Macmil S.L."/>
            <person name="Magdelenat G."/>
            <person name="Matthews L."/>
            <person name="McCorrison J."/>
            <person name="Monaghan E.L."/>
            <person name="Mun J.H."/>
            <person name="Najar F.Z."/>
            <person name="Nicholson C."/>
            <person name="Noirot C."/>
            <person name="O'Bleness M."/>
            <person name="Paule C.R."/>
            <person name="Poulain J."/>
            <person name="Prion F."/>
            <person name="Qin B."/>
            <person name="Qu C."/>
            <person name="Retzel E.F."/>
            <person name="Riddle C."/>
            <person name="Sallet E."/>
            <person name="Samain S."/>
            <person name="Samson N."/>
            <person name="Sanders I."/>
            <person name="Saurat O."/>
            <person name="Scarpelli C."/>
            <person name="Schiex T."/>
            <person name="Segurens B."/>
            <person name="Severin A.J."/>
            <person name="Sherrier D.J."/>
            <person name="Shi R."/>
            <person name="Sims S."/>
            <person name="Singer S.R."/>
            <person name="Sinharoy S."/>
            <person name="Sterck L."/>
            <person name="Viollet A."/>
            <person name="Wang B.B."/>
            <person name="Wang K."/>
            <person name="Wang M."/>
            <person name="Wang X."/>
            <person name="Warfsmann J."/>
            <person name="Weissenbach J."/>
            <person name="White D.D."/>
            <person name="White J.D."/>
            <person name="Wiley G.B."/>
            <person name="Wincker P."/>
            <person name="Xing Y."/>
            <person name="Yang L."/>
            <person name="Yao Z."/>
            <person name="Ying F."/>
            <person name="Zhai J."/>
            <person name="Zhou L."/>
            <person name="Zuber A."/>
            <person name="Denarie J."/>
            <person name="Dixon R.A."/>
            <person name="May G.D."/>
            <person name="Schwartz D.C."/>
            <person name="Rogers J."/>
            <person name="Quetier F."/>
            <person name="Town C.D."/>
            <person name="Roe B.A."/>
        </authorList>
    </citation>
    <scope>NUCLEOTIDE SEQUENCE [LARGE SCALE GENOMIC DNA]</scope>
    <source>
        <strain evidence="2">A17</strain>
        <strain evidence="3 4">cv. Jemalong A17</strain>
    </source>
</reference>
<accession>A0A072VQJ9</accession>
<dbReference type="HOGENOM" id="CLU_2577414_0_0_1"/>
<organism evidence="2 4">
    <name type="scientific">Medicago truncatula</name>
    <name type="common">Barrel medic</name>
    <name type="synonym">Medicago tribuloides</name>
    <dbReference type="NCBI Taxonomy" id="3880"/>
    <lineage>
        <taxon>Eukaryota</taxon>
        <taxon>Viridiplantae</taxon>
        <taxon>Streptophyta</taxon>
        <taxon>Embryophyta</taxon>
        <taxon>Tracheophyta</taxon>
        <taxon>Spermatophyta</taxon>
        <taxon>Magnoliopsida</taxon>
        <taxon>eudicotyledons</taxon>
        <taxon>Gunneridae</taxon>
        <taxon>Pentapetalae</taxon>
        <taxon>rosids</taxon>
        <taxon>fabids</taxon>
        <taxon>Fabales</taxon>
        <taxon>Fabaceae</taxon>
        <taxon>Papilionoideae</taxon>
        <taxon>50 kb inversion clade</taxon>
        <taxon>NPAAA clade</taxon>
        <taxon>Hologalegina</taxon>
        <taxon>IRL clade</taxon>
        <taxon>Trifolieae</taxon>
        <taxon>Medicago</taxon>
    </lineage>
</organism>
<feature type="region of interest" description="Disordered" evidence="1">
    <location>
        <begin position="1"/>
        <end position="29"/>
    </location>
</feature>
<dbReference type="AlphaFoldDB" id="A0A072VQJ9"/>
<reference evidence="3" key="3">
    <citation type="submission" date="2015-04" db="UniProtKB">
        <authorList>
            <consortium name="EnsemblPlants"/>
        </authorList>
    </citation>
    <scope>IDENTIFICATION</scope>
    <source>
        <strain evidence="3">cv. Jemalong A17</strain>
    </source>
</reference>
<evidence type="ECO:0000313" key="2">
    <source>
        <dbReference type="EMBL" id="KEH44077.1"/>
    </source>
</evidence>
<feature type="compositionally biased region" description="Polar residues" evidence="1">
    <location>
        <begin position="1"/>
        <end position="16"/>
    </location>
</feature>
<name>A0A072VQJ9_MEDTR</name>
<keyword evidence="4" id="KW-1185">Reference proteome</keyword>
<dbReference type="EnsemblPlants" id="KEH44077">
    <property type="protein sequence ID" value="KEH44077"/>
    <property type="gene ID" value="MTR_1g107310"/>
</dbReference>